<dbReference type="AlphaFoldDB" id="A0A4Z2IN73"/>
<dbReference type="EMBL" id="SRLO01000066">
    <property type="protein sequence ID" value="TNN79316.1"/>
    <property type="molecule type" value="Genomic_DNA"/>
</dbReference>
<accession>A0A4Z2IN73</accession>
<feature type="region of interest" description="Disordered" evidence="1">
    <location>
        <begin position="77"/>
        <end position="96"/>
    </location>
</feature>
<organism evidence="2 3">
    <name type="scientific">Liparis tanakae</name>
    <name type="common">Tanaka's snailfish</name>
    <dbReference type="NCBI Taxonomy" id="230148"/>
    <lineage>
        <taxon>Eukaryota</taxon>
        <taxon>Metazoa</taxon>
        <taxon>Chordata</taxon>
        <taxon>Craniata</taxon>
        <taxon>Vertebrata</taxon>
        <taxon>Euteleostomi</taxon>
        <taxon>Actinopterygii</taxon>
        <taxon>Neopterygii</taxon>
        <taxon>Teleostei</taxon>
        <taxon>Neoteleostei</taxon>
        <taxon>Acanthomorphata</taxon>
        <taxon>Eupercaria</taxon>
        <taxon>Perciformes</taxon>
        <taxon>Cottioidei</taxon>
        <taxon>Cottales</taxon>
        <taxon>Liparidae</taxon>
        <taxon>Liparis</taxon>
    </lineage>
</organism>
<feature type="compositionally biased region" description="Polar residues" evidence="1">
    <location>
        <begin position="77"/>
        <end position="88"/>
    </location>
</feature>
<feature type="compositionally biased region" description="Basic and acidic residues" evidence="1">
    <location>
        <begin position="38"/>
        <end position="55"/>
    </location>
</feature>
<dbReference type="Proteomes" id="UP000314294">
    <property type="component" value="Unassembled WGS sequence"/>
</dbReference>
<reference evidence="2 3" key="1">
    <citation type="submission" date="2019-03" db="EMBL/GenBank/DDBJ databases">
        <title>First draft genome of Liparis tanakae, snailfish: a comprehensive survey of snailfish specific genes.</title>
        <authorList>
            <person name="Kim W."/>
            <person name="Song I."/>
            <person name="Jeong J.-H."/>
            <person name="Kim D."/>
            <person name="Kim S."/>
            <person name="Ryu S."/>
            <person name="Song J.Y."/>
            <person name="Lee S.K."/>
        </authorList>
    </citation>
    <scope>NUCLEOTIDE SEQUENCE [LARGE SCALE GENOMIC DNA]</scope>
    <source>
        <tissue evidence="2">Muscle</tissue>
    </source>
</reference>
<evidence type="ECO:0000256" key="1">
    <source>
        <dbReference type="SAM" id="MobiDB-lite"/>
    </source>
</evidence>
<feature type="compositionally biased region" description="Basic and acidic residues" evidence="1">
    <location>
        <begin position="170"/>
        <end position="179"/>
    </location>
</feature>
<feature type="region of interest" description="Disordered" evidence="1">
    <location>
        <begin position="38"/>
        <end position="61"/>
    </location>
</feature>
<evidence type="ECO:0000313" key="3">
    <source>
        <dbReference type="Proteomes" id="UP000314294"/>
    </source>
</evidence>
<feature type="region of interest" description="Disordered" evidence="1">
    <location>
        <begin position="153"/>
        <end position="217"/>
    </location>
</feature>
<protein>
    <submittedName>
        <fullName evidence="2">Uncharacterized protein</fullName>
    </submittedName>
</protein>
<name>A0A4Z2IN73_9TELE</name>
<comment type="caution">
    <text evidence="2">The sequence shown here is derived from an EMBL/GenBank/DDBJ whole genome shotgun (WGS) entry which is preliminary data.</text>
</comment>
<sequence length="217" mass="24514">MPPPRPRHCDAARVRPSDLGSVQCPLEAEACYCKEVEGEEKRGEERRGGEGREGEDYVMSSSISARRRRRPFCFSKTSGQTAMSQGVPRNQPHGGSRIHAAALRGTSQRGRCLEASAWANYRGEGIVSQNILRFLDAAFEGAAYSRVWRSSSCAEQEEEQEEEEEEEGELEHTEGKPEEILNLQKNKNEEENDVGHIRRSTPPRGYLHPHRMRNSTF</sequence>
<feature type="compositionally biased region" description="Acidic residues" evidence="1">
    <location>
        <begin position="155"/>
        <end position="169"/>
    </location>
</feature>
<gene>
    <name evidence="2" type="ORF">EYF80_010561</name>
</gene>
<evidence type="ECO:0000313" key="2">
    <source>
        <dbReference type="EMBL" id="TNN79316.1"/>
    </source>
</evidence>
<keyword evidence="3" id="KW-1185">Reference proteome</keyword>
<feature type="compositionally biased region" description="Basic and acidic residues" evidence="1">
    <location>
        <begin position="186"/>
        <end position="196"/>
    </location>
</feature>
<feature type="compositionally biased region" description="Basic residues" evidence="1">
    <location>
        <begin position="197"/>
        <end position="217"/>
    </location>
</feature>
<proteinExistence type="predicted"/>